<comment type="caution">
    <text evidence="1">The sequence shown here is derived from an EMBL/GenBank/DDBJ whole genome shotgun (WGS) entry which is preliminary data.</text>
</comment>
<feature type="non-terminal residue" evidence="1">
    <location>
        <position position="1"/>
    </location>
</feature>
<evidence type="ECO:0000313" key="2">
    <source>
        <dbReference type="Proteomes" id="UP001163046"/>
    </source>
</evidence>
<evidence type="ECO:0000313" key="1">
    <source>
        <dbReference type="EMBL" id="KAJ7370710.1"/>
    </source>
</evidence>
<dbReference type="AlphaFoldDB" id="A0A9X0CPB5"/>
<sequence>NTEDSDLSNKLIRRYGIPKSRTLTSSVFVFPIGHEHYEMFEPLTSAFHDSVQQAHGLSQEGKEDDPSTWCTRCVFLWSRQ</sequence>
<dbReference type="EMBL" id="MU826858">
    <property type="protein sequence ID" value="KAJ7370710.1"/>
    <property type="molecule type" value="Genomic_DNA"/>
</dbReference>
<protein>
    <submittedName>
        <fullName evidence="1">Uncharacterized protein</fullName>
    </submittedName>
</protein>
<dbReference type="Proteomes" id="UP001163046">
    <property type="component" value="Unassembled WGS sequence"/>
</dbReference>
<keyword evidence="2" id="KW-1185">Reference proteome</keyword>
<gene>
    <name evidence="1" type="ORF">OS493_030462</name>
</gene>
<reference evidence="1" key="1">
    <citation type="submission" date="2023-01" db="EMBL/GenBank/DDBJ databases">
        <title>Genome assembly of the deep-sea coral Lophelia pertusa.</title>
        <authorList>
            <person name="Herrera S."/>
            <person name="Cordes E."/>
        </authorList>
    </citation>
    <scope>NUCLEOTIDE SEQUENCE</scope>
    <source>
        <strain evidence="1">USNM1676648</strain>
        <tissue evidence="1">Polyp</tissue>
    </source>
</reference>
<proteinExistence type="predicted"/>
<name>A0A9X0CPB5_9CNID</name>
<accession>A0A9X0CPB5</accession>
<organism evidence="1 2">
    <name type="scientific">Desmophyllum pertusum</name>
    <dbReference type="NCBI Taxonomy" id="174260"/>
    <lineage>
        <taxon>Eukaryota</taxon>
        <taxon>Metazoa</taxon>
        <taxon>Cnidaria</taxon>
        <taxon>Anthozoa</taxon>
        <taxon>Hexacorallia</taxon>
        <taxon>Scleractinia</taxon>
        <taxon>Caryophylliina</taxon>
        <taxon>Caryophylliidae</taxon>
        <taxon>Desmophyllum</taxon>
    </lineage>
</organism>